<dbReference type="Proteomes" id="UP000652761">
    <property type="component" value="Unassembled WGS sequence"/>
</dbReference>
<organism evidence="1 2">
    <name type="scientific">Colocasia esculenta</name>
    <name type="common">Wild taro</name>
    <name type="synonym">Arum esculentum</name>
    <dbReference type="NCBI Taxonomy" id="4460"/>
    <lineage>
        <taxon>Eukaryota</taxon>
        <taxon>Viridiplantae</taxon>
        <taxon>Streptophyta</taxon>
        <taxon>Embryophyta</taxon>
        <taxon>Tracheophyta</taxon>
        <taxon>Spermatophyta</taxon>
        <taxon>Magnoliopsida</taxon>
        <taxon>Liliopsida</taxon>
        <taxon>Araceae</taxon>
        <taxon>Aroideae</taxon>
        <taxon>Colocasieae</taxon>
        <taxon>Colocasia</taxon>
    </lineage>
</organism>
<dbReference type="PANTHER" id="PTHR33710:SF71">
    <property type="entry name" value="ENDONUCLEASE_EXONUCLEASE_PHOSPHATASE DOMAIN-CONTAINING PROTEIN"/>
    <property type="match status" value="1"/>
</dbReference>
<accession>A0A843W4V8</accession>
<gene>
    <name evidence="1" type="ORF">Taro_035133</name>
</gene>
<evidence type="ECO:0000313" key="1">
    <source>
        <dbReference type="EMBL" id="MQM02367.1"/>
    </source>
</evidence>
<dbReference type="InterPro" id="IPR036691">
    <property type="entry name" value="Endo/exonu/phosph_ase_sf"/>
</dbReference>
<dbReference type="PANTHER" id="PTHR33710">
    <property type="entry name" value="BNAC02G09200D PROTEIN"/>
    <property type="match status" value="1"/>
</dbReference>
<name>A0A843W4V8_COLES</name>
<keyword evidence="2" id="KW-1185">Reference proteome</keyword>
<protein>
    <recommendedName>
        <fullName evidence="3">Endonuclease/exonuclease/phosphatase domain-containing protein</fullName>
    </recommendedName>
</protein>
<evidence type="ECO:0008006" key="3">
    <source>
        <dbReference type="Google" id="ProtNLM"/>
    </source>
</evidence>
<sequence length="228" mass="25494">MKRVAVDTLNQPNSSKDLTPAQMSCNKKKQIKIEKNDVDGSTSKFHIIVVYADYNLVARRKLFDDLTVFAQSIPNVPWLMAGDFNCITNLCEKSGGIPASNSSMQDFNDFIMAVGMVDAGYIGSPFTWSNNYTGNASVKARLDRAMFNSSWKDNMLDISVRHLLRGVSNHSPLLVSQVDIPKYPSRFIFQDVWASDDSFMSAVSVAWKGVEQKSTSFTTLLCRLRVVK</sequence>
<proteinExistence type="predicted"/>
<dbReference type="OrthoDB" id="682716at2759"/>
<dbReference type="EMBL" id="NMUH01002843">
    <property type="protein sequence ID" value="MQM02367.1"/>
    <property type="molecule type" value="Genomic_DNA"/>
</dbReference>
<dbReference type="SUPFAM" id="SSF56219">
    <property type="entry name" value="DNase I-like"/>
    <property type="match status" value="1"/>
</dbReference>
<dbReference type="AlphaFoldDB" id="A0A843W4V8"/>
<dbReference type="Gene3D" id="3.60.10.10">
    <property type="entry name" value="Endonuclease/exonuclease/phosphatase"/>
    <property type="match status" value="1"/>
</dbReference>
<evidence type="ECO:0000313" key="2">
    <source>
        <dbReference type="Proteomes" id="UP000652761"/>
    </source>
</evidence>
<comment type="caution">
    <text evidence="1">The sequence shown here is derived from an EMBL/GenBank/DDBJ whole genome shotgun (WGS) entry which is preliminary data.</text>
</comment>
<reference evidence="1" key="1">
    <citation type="submission" date="2017-07" db="EMBL/GenBank/DDBJ databases">
        <title>Taro Niue Genome Assembly and Annotation.</title>
        <authorList>
            <person name="Atibalentja N."/>
            <person name="Keating K."/>
            <person name="Fields C.J."/>
        </authorList>
    </citation>
    <scope>NUCLEOTIDE SEQUENCE</scope>
    <source>
        <strain evidence="1">Niue_2</strain>
        <tissue evidence="1">Leaf</tissue>
    </source>
</reference>